<proteinExistence type="inferred from homology"/>
<dbReference type="GO" id="GO:0045271">
    <property type="term" value="C:respiratory chain complex I"/>
    <property type="evidence" value="ECO:0007669"/>
    <property type="project" value="InterPro"/>
</dbReference>
<accession>A0A368GU75</accession>
<dbReference type="Proteomes" id="UP000252519">
    <property type="component" value="Unassembled WGS sequence"/>
</dbReference>
<evidence type="ECO:0000256" key="3">
    <source>
        <dbReference type="ARBA" id="ARBA00022490"/>
    </source>
</evidence>
<evidence type="ECO:0000313" key="7">
    <source>
        <dbReference type="Proteomes" id="UP000252519"/>
    </source>
</evidence>
<comment type="caution">
    <text evidence="6">The sequence shown here is derived from an EMBL/GenBank/DDBJ whole genome shotgun (WGS) entry which is preliminary data.</text>
</comment>
<dbReference type="GO" id="GO:0005938">
    <property type="term" value="C:cell cortex"/>
    <property type="evidence" value="ECO:0007669"/>
    <property type="project" value="UniProtKB-SubCell"/>
</dbReference>
<protein>
    <submittedName>
        <fullName evidence="6">Uncharacterized protein</fullName>
    </submittedName>
</protein>
<reference evidence="6 7" key="1">
    <citation type="submission" date="2014-10" db="EMBL/GenBank/DDBJ databases">
        <title>Draft genome of the hookworm Ancylostoma caninum.</title>
        <authorList>
            <person name="Mitreva M."/>
        </authorList>
    </citation>
    <scope>NUCLEOTIDE SEQUENCE [LARGE SCALE GENOMIC DNA]</scope>
    <source>
        <strain evidence="6 7">Baltimore</strain>
    </source>
</reference>
<sequence length="656" mass="72753">MNRLHIVHRFCRGIASAAPKTSTGIEHADALAKAGGRKADWKLYKVGDYLKMNQYSFYDGEVTLAKHRLQQPTNKKPDVLPQVKPVLRLPLGTLMRSRCGVEADLKISILSLPAIEMDSVVNAATIQSLSSLSEEDAVQKLVSLNAQLGTQSKFEDIDRSAREELVKLVEKLESKPALFAPVLELIRILARDKALLDVLLTEPVRNFIIRASGLSSTPSVVLKDVIEADKCLVNTLFNSSQMRQSFEAEAVDLLLERISAFTRADYSGRYEWINEIPEESRNAVWLFDLRIAFLTSAHSSGIQSKWGSSATALTTFIDIMRQYTATAAEVLCLEPDEASRRLADYTDRAGEAAKVLFNITYKRPNDIDEKLVNEITEVVAALIKAKPPSPVMEQHAVNLLATLKLNISMLCPKMKTIDGRTEQFDLYDMSFAQALLDALERKLDDNNNSDSDLLSTYFGSLLKLCTASKEARRYCRLKILPPLVAADVVRRPDEGETLRNKVIRVMMSPVFSKDLASEFMFVLCKRSVNRLIKYTGLGHSAGLLANAGLLGHINAPKSASDSEDSETDEYRSVEDRINPVTGCIRPEPTGPSPLDGMSEEQKEYEAMKLVNAMNKLMKTGVVKPGTVGPDGRPKEVSHVLELLKDVPDEEPHSDSD</sequence>
<keyword evidence="4" id="KW-0344">Guanine-nucleotide releasing factor</keyword>
<dbReference type="InterPro" id="IPR026193">
    <property type="entry name" value="NDUFV3"/>
</dbReference>
<dbReference type="InterPro" id="IPR008376">
    <property type="entry name" value="Chaperone_Ric-8_A/B"/>
</dbReference>
<comment type="subcellular location">
    <subcellularLocation>
        <location evidence="1">Cytoplasm</location>
        <location evidence="1">Cell cortex</location>
    </subcellularLocation>
</comment>
<evidence type="ECO:0000256" key="1">
    <source>
        <dbReference type="ARBA" id="ARBA00004544"/>
    </source>
</evidence>
<evidence type="ECO:0000256" key="4">
    <source>
        <dbReference type="ARBA" id="ARBA00022658"/>
    </source>
</evidence>
<dbReference type="GO" id="GO:0005739">
    <property type="term" value="C:mitochondrion"/>
    <property type="evidence" value="ECO:0007669"/>
    <property type="project" value="InterPro"/>
</dbReference>
<dbReference type="OrthoDB" id="5585685at2759"/>
<dbReference type="PRINTS" id="PR01802">
    <property type="entry name" value="SYNEMBRYN"/>
</dbReference>
<evidence type="ECO:0000313" key="6">
    <source>
        <dbReference type="EMBL" id="RCN47864.1"/>
    </source>
</evidence>
<dbReference type="GO" id="GO:0005085">
    <property type="term" value="F:guanyl-nucleotide exchange factor activity"/>
    <property type="evidence" value="ECO:0007669"/>
    <property type="project" value="UniProtKB-KW"/>
</dbReference>
<evidence type="ECO:0000256" key="2">
    <source>
        <dbReference type="ARBA" id="ARBA00009049"/>
    </source>
</evidence>
<keyword evidence="5" id="KW-0143">Chaperone</keyword>
<dbReference type="STRING" id="29170.A0A368GU75"/>
<dbReference type="EMBL" id="JOJR01000055">
    <property type="protein sequence ID" value="RCN47864.1"/>
    <property type="molecule type" value="Genomic_DNA"/>
</dbReference>
<dbReference type="GO" id="GO:0007186">
    <property type="term" value="P:G protein-coupled receptor signaling pathway"/>
    <property type="evidence" value="ECO:0007669"/>
    <property type="project" value="TreeGrafter"/>
</dbReference>
<name>A0A368GU75_ANCCA</name>
<dbReference type="PANTHER" id="PTHR12425">
    <property type="entry name" value="SYNEMBRYN"/>
    <property type="match status" value="1"/>
</dbReference>
<dbReference type="Pfam" id="PF10165">
    <property type="entry name" value="Ric8"/>
    <property type="match status" value="1"/>
</dbReference>
<dbReference type="GO" id="GO:0001965">
    <property type="term" value="F:G-protein alpha-subunit binding"/>
    <property type="evidence" value="ECO:0007669"/>
    <property type="project" value="TreeGrafter"/>
</dbReference>
<evidence type="ECO:0000256" key="5">
    <source>
        <dbReference type="ARBA" id="ARBA00023186"/>
    </source>
</evidence>
<dbReference type="AlphaFoldDB" id="A0A368GU75"/>
<keyword evidence="7" id="KW-1185">Reference proteome</keyword>
<dbReference type="Pfam" id="PF15880">
    <property type="entry name" value="NDUFV3"/>
    <property type="match status" value="1"/>
</dbReference>
<comment type="similarity">
    <text evidence="2">Belongs to the synembryn family.</text>
</comment>
<dbReference type="PANTHER" id="PTHR12425:SF5">
    <property type="entry name" value="SYNEMBRYN"/>
    <property type="match status" value="1"/>
</dbReference>
<dbReference type="InterPro" id="IPR019318">
    <property type="entry name" value="Gua_nucleotide_exch_fac_Ric8"/>
</dbReference>
<gene>
    <name evidence="6" type="ORF">ANCCAN_06058</name>
</gene>
<organism evidence="6 7">
    <name type="scientific">Ancylostoma caninum</name>
    <name type="common">Dog hookworm</name>
    <dbReference type="NCBI Taxonomy" id="29170"/>
    <lineage>
        <taxon>Eukaryota</taxon>
        <taxon>Metazoa</taxon>
        <taxon>Ecdysozoa</taxon>
        <taxon>Nematoda</taxon>
        <taxon>Chromadorea</taxon>
        <taxon>Rhabditida</taxon>
        <taxon>Rhabditina</taxon>
        <taxon>Rhabditomorpha</taxon>
        <taxon>Strongyloidea</taxon>
        <taxon>Ancylostomatidae</taxon>
        <taxon>Ancylostomatinae</taxon>
        <taxon>Ancylostoma</taxon>
    </lineage>
</organism>
<keyword evidence="3" id="KW-0963">Cytoplasm</keyword>